<dbReference type="InterPro" id="IPR055335">
    <property type="entry name" value="Ucp6/RUP1"/>
</dbReference>
<evidence type="ECO:0000256" key="2">
    <source>
        <dbReference type="SAM" id="MobiDB-lite"/>
    </source>
</evidence>
<dbReference type="Pfam" id="PF14555">
    <property type="entry name" value="UBA_4"/>
    <property type="match status" value="1"/>
</dbReference>
<dbReference type="GO" id="GO:0005634">
    <property type="term" value="C:nucleus"/>
    <property type="evidence" value="ECO:0007669"/>
    <property type="project" value="TreeGrafter"/>
</dbReference>
<protein>
    <recommendedName>
        <fullName evidence="5">Ubiquitin interaction domain-containing protein</fullName>
    </recommendedName>
</protein>
<feature type="coiled-coil region" evidence="1">
    <location>
        <begin position="537"/>
        <end position="571"/>
    </location>
</feature>
<dbReference type="OrthoDB" id="4489171at2759"/>
<sequence>MAFQPSEDEIQTFMACVPDIKRQEAIARIKGNSNNVEYAINEYFEDPGSRKYETQWIDGQFSHDHEEGGYVPNNSSKHSLPFFQVSFNIHSPDETGPYEVREPQTRPPTPSRRTNNRSPISNVIDLTMEHANADPRTSVAHDNDAEYQRAIEESMMIAGIAPQESGITGSEKVTFGPATRSQYAENEWAMVNVGKSSTQEILLDPEPAARKRDLNVPAFLKPSVESHRLGALLTIYHEIPLLREVFLNRLDVQQSYGFEPDWWSGKAIEYSGILGLEPDESQELTYEIQRLMAFLDKTDRSYGSAEVLANLRTVQRMRRLNGKKGKGDDLESAVFSAWKRTFDNRETGQVSKLFSIGVDSELMNESDEFAILDFPQPAKNSGIETFYDIADQVLWPHPETDLANCAYLDHIADVITFRLKDENGPSNNVDVPAVWYPDRYLKSGRQAAWDMRLQKAEVDDELRKITRLQDTLTEVCYKGKILKVRNMFKAALQHNHVKVNDEDDASSEESFIGEDDVMAQVSDLKAKKLSDDLEKLVASIDKKLLDLNSQKERARETLRQLSKLYTEASSQSHELPTHKYTLRGVSTTNSTMYIRRKAEMDLIDMGLDNEILPPNNDQWWRIEYSSVRSNPVTVEKTTEEKVLDAAKTEGKNIILVYASEKAMQFESKPLPHSLETFVRHDNNTFAKELATADDSHSQESHVTSPGKRKYQSQSDAVEETERWNSGTSPKGYENSIQVMEREFRSTDGVSENDGGRMSSQHLGDRMDESRTVTPGEIEPEIIHGVDPVLPGSHDSSFSGQEMQERNRMPMIASRAVGESSTIDSMDLDQVMEDEKMTEESAAVKHVDLA</sequence>
<accession>A0A9P7AWF4</accession>
<feature type="region of interest" description="Disordered" evidence="2">
    <location>
        <begin position="690"/>
        <end position="733"/>
    </location>
</feature>
<keyword evidence="1" id="KW-0175">Coiled coil</keyword>
<dbReference type="EMBL" id="VNKQ01000010">
    <property type="protein sequence ID" value="KAG0648583.1"/>
    <property type="molecule type" value="Genomic_DNA"/>
</dbReference>
<reference evidence="3" key="1">
    <citation type="submission" date="2019-07" db="EMBL/GenBank/DDBJ databases">
        <title>Hyphodiscus hymeniophilus genome sequencing and assembly.</title>
        <authorList>
            <person name="Kramer G."/>
            <person name="Nodwell J."/>
        </authorList>
    </citation>
    <scope>NUCLEOTIDE SEQUENCE</scope>
    <source>
        <strain evidence="3">ATCC 34498</strain>
    </source>
</reference>
<keyword evidence="4" id="KW-1185">Reference proteome</keyword>
<evidence type="ECO:0008006" key="5">
    <source>
        <dbReference type="Google" id="ProtNLM"/>
    </source>
</evidence>
<evidence type="ECO:0000313" key="3">
    <source>
        <dbReference type="EMBL" id="KAG0648583.1"/>
    </source>
</evidence>
<feature type="region of interest" description="Disordered" evidence="2">
    <location>
        <begin position="745"/>
        <end position="767"/>
    </location>
</feature>
<comment type="caution">
    <text evidence="3">The sequence shown here is derived from an EMBL/GenBank/DDBJ whole genome shotgun (WGS) entry which is preliminary data.</text>
</comment>
<feature type="region of interest" description="Disordered" evidence="2">
    <location>
        <begin position="91"/>
        <end position="118"/>
    </location>
</feature>
<dbReference type="PANTHER" id="PTHR39597">
    <property type="entry name" value="UBA DOMAIN-CONTAINING PROTEIN RUP1"/>
    <property type="match status" value="1"/>
</dbReference>
<dbReference type="AlphaFoldDB" id="A0A9P7AWF4"/>
<dbReference type="GO" id="GO:0005829">
    <property type="term" value="C:cytosol"/>
    <property type="evidence" value="ECO:0007669"/>
    <property type="project" value="TreeGrafter"/>
</dbReference>
<dbReference type="PANTHER" id="PTHR39597:SF1">
    <property type="entry name" value="UBA DOMAIN-CONTAINING PROTEIN RUP1"/>
    <property type="match status" value="1"/>
</dbReference>
<gene>
    <name evidence="3" type="ORF">D0Z07_5128</name>
</gene>
<evidence type="ECO:0000256" key="1">
    <source>
        <dbReference type="SAM" id="Coils"/>
    </source>
</evidence>
<organism evidence="3 4">
    <name type="scientific">Hyphodiscus hymeniophilus</name>
    <dbReference type="NCBI Taxonomy" id="353542"/>
    <lineage>
        <taxon>Eukaryota</taxon>
        <taxon>Fungi</taxon>
        <taxon>Dikarya</taxon>
        <taxon>Ascomycota</taxon>
        <taxon>Pezizomycotina</taxon>
        <taxon>Leotiomycetes</taxon>
        <taxon>Helotiales</taxon>
        <taxon>Hyphodiscaceae</taxon>
        <taxon>Hyphodiscus</taxon>
    </lineage>
</organism>
<name>A0A9P7AWF4_9HELO</name>
<proteinExistence type="predicted"/>
<dbReference type="GO" id="GO:0016579">
    <property type="term" value="P:protein deubiquitination"/>
    <property type="evidence" value="ECO:0007669"/>
    <property type="project" value="TreeGrafter"/>
</dbReference>
<dbReference type="Proteomes" id="UP000785200">
    <property type="component" value="Unassembled WGS sequence"/>
</dbReference>
<evidence type="ECO:0000313" key="4">
    <source>
        <dbReference type="Proteomes" id="UP000785200"/>
    </source>
</evidence>